<feature type="compositionally biased region" description="Low complexity" evidence="6">
    <location>
        <begin position="342"/>
        <end position="351"/>
    </location>
</feature>
<evidence type="ECO:0000313" key="9">
    <source>
        <dbReference type="EMBL" id="OZM75076.1"/>
    </source>
</evidence>
<keyword evidence="5" id="KW-0804">Transcription</keyword>
<dbReference type="InterPro" id="IPR027383">
    <property type="entry name" value="Znf_put"/>
</dbReference>
<sequence>MSTVPAEQDAVSDAELIESVRSGRIASYGTLYERHVGSAYNLARQLARSATEADDLVSEAFAKVLDTLRAGKGPDSAFRAYLLTALRHTAYDKTRKDRRVDLNEDMTEVNGPARDALTVPFSDTAVAGLERTMAAKAFARLPERWQAVLWHTEIEQQTPAQVAPILGLTANGVSALAYRAREGLRQAYLQVHLAETSAERCRATAEKLGAWTRDGLSKRERAQVETHLDECGHCRALALELADVNGGLRAVVAPIVLGGAVFAYLAAAGATKASAAGAGAAAVGAGAAATAGASSGGGGAAAGAAAAGPRQFLGVAASGAAMAAAVAVGLAAGGGGQQIPAAVQPAAEAPAQPAPEAPAPAPPPAQQPPAPQTPVVPPAPPSPPPPAPEAPPVVPPAPAPAPPPAPQPPPPPAPQPAPAKLFAQGPQSGVTLTPGDTVDLPITVRNDGGAPSESVAATLNLPPGVSVAGPAGGGGTSGGFARAGVPVRAQAGTAATVPCPASEGPTATCSSPAGLEPGQSVVLLFRLTAGEDAQPGTVTGSISAGTSVQVNVNVDVQVSPPEPQDGVEVDADVRPGWPIPWYGSRLKVDVTNTGGSTLPVTVIVNGVARPSATGGFSCEVGTDRTTCTSEEAMEPEETDQLQFRRGGLPQDDFPDVADLPEFPGFGDDRPRQVTVTATLGQARASATAFWPFWPFPDWPELPEVPDLPEIPDLPGVTSIPSLPSTPDTPSGTSETPSEPASEPAGEPGEEQSTGLDPEESDPGESSPGESGPELPDGVPPSPASPAVTGGPKRF</sequence>
<dbReference type="OrthoDB" id="4990598at2"/>
<name>A0A263DC52_9PSEU</name>
<dbReference type="Gene3D" id="1.10.1740.10">
    <property type="match status" value="1"/>
</dbReference>
<dbReference type="InterPro" id="IPR041916">
    <property type="entry name" value="Anti_sigma_zinc_sf"/>
</dbReference>
<dbReference type="Pfam" id="PF04542">
    <property type="entry name" value="Sigma70_r2"/>
    <property type="match status" value="1"/>
</dbReference>
<dbReference type="PANTHER" id="PTHR43133:SF8">
    <property type="entry name" value="RNA POLYMERASE SIGMA FACTOR HI_1459-RELATED"/>
    <property type="match status" value="1"/>
</dbReference>
<evidence type="ECO:0000256" key="3">
    <source>
        <dbReference type="ARBA" id="ARBA00023082"/>
    </source>
</evidence>
<keyword evidence="2" id="KW-0805">Transcription regulation</keyword>
<feature type="domain" description="RNA polymerase sigma-70 region 2" evidence="7">
    <location>
        <begin position="31"/>
        <end position="99"/>
    </location>
</feature>
<evidence type="ECO:0000259" key="7">
    <source>
        <dbReference type="Pfam" id="PF04542"/>
    </source>
</evidence>
<feature type="compositionally biased region" description="Low complexity" evidence="6">
    <location>
        <begin position="717"/>
        <end position="752"/>
    </location>
</feature>
<dbReference type="Gene3D" id="1.10.10.10">
    <property type="entry name" value="Winged helix-like DNA-binding domain superfamily/Winged helix DNA-binding domain"/>
    <property type="match status" value="1"/>
</dbReference>
<dbReference type="SUPFAM" id="SSF88946">
    <property type="entry name" value="Sigma2 domain of RNA polymerase sigma factors"/>
    <property type="match status" value="1"/>
</dbReference>
<feature type="region of interest" description="Disordered" evidence="6">
    <location>
        <begin position="703"/>
        <end position="794"/>
    </location>
</feature>
<dbReference type="InterPro" id="IPR007627">
    <property type="entry name" value="RNA_pol_sigma70_r2"/>
</dbReference>
<dbReference type="Pfam" id="PF13490">
    <property type="entry name" value="zf-HC2"/>
    <property type="match status" value="1"/>
</dbReference>
<proteinExistence type="inferred from homology"/>
<evidence type="ECO:0000259" key="8">
    <source>
        <dbReference type="Pfam" id="PF13490"/>
    </source>
</evidence>
<feature type="compositionally biased region" description="Low complexity" evidence="6">
    <location>
        <begin position="763"/>
        <end position="776"/>
    </location>
</feature>
<evidence type="ECO:0000256" key="2">
    <source>
        <dbReference type="ARBA" id="ARBA00023015"/>
    </source>
</evidence>
<evidence type="ECO:0000256" key="5">
    <source>
        <dbReference type="ARBA" id="ARBA00023163"/>
    </source>
</evidence>
<dbReference type="Proteomes" id="UP000242444">
    <property type="component" value="Unassembled WGS sequence"/>
</dbReference>
<keyword evidence="10" id="KW-1185">Reference proteome</keyword>
<dbReference type="InterPro" id="IPR013324">
    <property type="entry name" value="RNA_pol_sigma_r3/r4-like"/>
</dbReference>
<dbReference type="NCBIfam" id="TIGR02937">
    <property type="entry name" value="sigma70-ECF"/>
    <property type="match status" value="1"/>
</dbReference>
<dbReference type="PANTHER" id="PTHR43133">
    <property type="entry name" value="RNA POLYMERASE ECF-TYPE SIGMA FACTO"/>
    <property type="match status" value="1"/>
</dbReference>
<dbReference type="InterPro" id="IPR036388">
    <property type="entry name" value="WH-like_DNA-bd_sf"/>
</dbReference>
<feature type="compositionally biased region" description="Pro residues" evidence="6">
    <location>
        <begin position="352"/>
        <end position="417"/>
    </location>
</feature>
<dbReference type="EMBL" id="NKYE01000001">
    <property type="protein sequence ID" value="OZM75076.1"/>
    <property type="molecule type" value="Genomic_DNA"/>
</dbReference>
<keyword evidence="4" id="KW-0238">DNA-binding</keyword>
<dbReference type="InterPro" id="IPR013325">
    <property type="entry name" value="RNA_pol_sigma_r2"/>
</dbReference>
<dbReference type="AlphaFoldDB" id="A0A263DC52"/>
<reference evidence="9 10" key="1">
    <citation type="submission" date="2017-07" db="EMBL/GenBank/DDBJ databases">
        <title>Amycolatopsis antarcticus sp. nov., isolated from the surface of an Antarcticus brown macroalga.</title>
        <authorList>
            <person name="Wang J."/>
            <person name="Leiva S."/>
            <person name="Huang J."/>
            <person name="Huang Y."/>
        </authorList>
    </citation>
    <scope>NUCLEOTIDE SEQUENCE [LARGE SCALE GENOMIC DNA]</scope>
    <source>
        <strain evidence="9 10">AU-G6</strain>
    </source>
</reference>
<comment type="caution">
    <text evidence="9">The sequence shown here is derived from an EMBL/GenBank/DDBJ whole genome shotgun (WGS) entry which is preliminary data.</text>
</comment>
<comment type="similarity">
    <text evidence="1">Belongs to the sigma-70 factor family. ECF subfamily.</text>
</comment>
<dbReference type="PRINTS" id="PR01217">
    <property type="entry name" value="PRICHEXTENSN"/>
</dbReference>
<dbReference type="InParanoid" id="A0A263DC52"/>
<feature type="region of interest" description="Disordered" evidence="6">
    <location>
        <begin position="342"/>
        <end position="457"/>
    </location>
</feature>
<protein>
    <submittedName>
        <fullName evidence="9">RNA polymerase subunit sigma</fullName>
    </submittedName>
</protein>
<dbReference type="GO" id="GO:0016987">
    <property type="term" value="F:sigma factor activity"/>
    <property type="evidence" value="ECO:0007669"/>
    <property type="project" value="UniProtKB-KW"/>
</dbReference>
<feature type="domain" description="Putative zinc-finger" evidence="8">
    <location>
        <begin position="201"/>
        <end position="235"/>
    </location>
</feature>
<evidence type="ECO:0000256" key="6">
    <source>
        <dbReference type="SAM" id="MobiDB-lite"/>
    </source>
</evidence>
<accession>A0A263DC52</accession>
<gene>
    <name evidence="9" type="ORF">CFN78_02555</name>
</gene>
<keyword evidence="3" id="KW-0731">Sigma factor</keyword>
<dbReference type="InterPro" id="IPR014284">
    <property type="entry name" value="RNA_pol_sigma-70_dom"/>
</dbReference>
<dbReference type="GO" id="GO:0003677">
    <property type="term" value="F:DNA binding"/>
    <property type="evidence" value="ECO:0007669"/>
    <property type="project" value="UniProtKB-KW"/>
</dbReference>
<dbReference type="SUPFAM" id="SSF88659">
    <property type="entry name" value="Sigma3 and sigma4 domains of RNA polymerase sigma factors"/>
    <property type="match status" value="1"/>
</dbReference>
<organism evidence="9 10">
    <name type="scientific">Amycolatopsis antarctica</name>
    <dbReference type="NCBI Taxonomy" id="1854586"/>
    <lineage>
        <taxon>Bacteria</taxon>
        <taxon>Bacillati</taxon>
        <taxon>Actinomycetota</taxon>
        <taxon>Actinomycetes</taxon>
        <taxon>Pseudonocardiales</taxon>
        <taxon>Pseudonocardiaceae</taxon>
        <taxon>Amycolatopsis</taxon>
    </lineage>
</organism>
<evidence type="ECO:0000313" key="10">
    <source>
        <dbReference type="Proteomes" id="UP000242444"/>
    </source>
</evidence>
<dbReference type="Gene3D" id="1.10.10.1320">
    <property type="entry name" value="Anti-sigma factor, zinc-finger domain"/>
    <property type="match status" value="1"/>
</dbReference>
<evidence type="ECO:0000256" key="1">
    <source>
        <dbReference type="ARBA" id="ARBA00010641"/>
    </source>
</evidence>
<dbReference type="GO" id="GO:0006352">
    <property type="term" value="P:DNA-templated transcription initiation"/>
    <property type="evidence" value="ECO:0007669"/>
    <property type="project" value="InterPro"/>
</dbReference>
<dbReference type="RefSeq" id="WP_094860855.1">
    <property type="nucleotide sequence ID" value="NZ_NKYE01000001.1"/>
</dbReference>
<dbReference type="InterPro" id="IPR039425">
    <property type="entry name" value="RNA_pol_sigma-70-like"/>
</dbReference>
<evidence type="ECO:0000256" key="4">
    <source>
        <dbReference type="ARBA" id="ARBA00023125"/>
    </source>
</evidence>